<feature type="domain" description="6-phosphogluconate dehydrogenase NADP-binding" evidence="5">
    <location>
        <begin position="3"/>
        <end position="163"/>
    </location>
</feature>
<evidence type="ECO:0000256" key="4">
    <source>
        <dbReference type="PIRSR" id="PIRSR000103-1"/>
    </source>
</evidence>
<proteinExistence type="inferred from homology"/>
<evidence type="ECO:0000259" key="6">
    <source>
        <dbReference type="Pfam" id="PF14833"/>
    </source>
</evidence>
<keyword evidence="3" id="KW-0520">NAD</keyword>
<dbReference type="InterPro" id="IPR006115">
    <property type="entry name" value="6PGDH_NADP-bd"/>
</dbReference>
<dbReference type="InterPro" id="IPR013328">
    <property type="entry name" value="6PGD_dom2"/>
</dbReference>
<dbReference type="OrthoDB" id="9786703at2"/>
<sequence length="290" mass="30189">MNKIAILGLGAMGSRVAINLLAAGYEVIVWNRSPQAVHTLVQAGAMAADSPQEAAVQASIVISMVTDDPASQAVWLDPETGAAQGLAPEAIAIESSSLTVGHTQTLATEIEQRGAAFLAAPVVGSRPQAEAQQLIYLVGGKAPVLAKVQDVLSASSSRIHHVGTVGQSMAMKLAVNALFGVQVAAVAEIISLLNQQGIPLNQVMATLKELPVTSPAVQGAGNLMITHAHAPLFPISLVEKDIRYGLELAKNAVEEPMPTLKAVQNVYQDAIAQGYGNDNITGVIQLFMQP</sequence>
<dbReference type="Gene3D" id="1.10.1040.10">
    <property type="entry name" value="N-(1-d-carboxylethyl)-l-norvaline Dehydrogenase, domain 2"/>
    <property type="match status" value="1"/>
</dbReference>
<evidence type="ECO:0000313" key="8">
    <source>
        <dbReference type="Proteomes" id="UP000000268"/>
    </source>
</evidence>
<evidence type="ECO:0000256" key="3">
    <source>
        <dbReference type="ARBA" id="ARBA00023027"/>
    </source>
</evidence>
<dbReference type="HOGENOM" id="CLU_035117_0_3_3"/>
<feature type="active site" evidence="4">
    <location>
        <position position="172"/>
    </location>
</feature>
<dbReference type="InterPro" id="IPR015815">
    <property type="entry name" value="HIBADH-related"/>
</dbReference>
<evidence type="ECO:0000313" key="7">
    <source>
        <dbReference type="EMBL" id="ABW29151.1"/>
    </source>
</evidence>
<keyword evidence="2" id="KW-0560">Oxidoreductase</keyword>
<dbReference type="Gene3D" id="3.40.50.720">
    <property type="entry name" value="NAD(P)-binding Rossmann-like Domain"/>
    <property type="match status" value="1"/>
</dbReference>
<dbReference type="InterPro" id="IPR029154">
    <property type="entry name" value="HIBADH-like_NADP-bd"/>
</dbReference>
<evidence type="ECO:0000259" key="5">
    <source>
        <dbReference type="Pfam" id="PF03446"/>
    </source>
</evidence>
<feature type="domain" description="3-hydroxyisobutyrate dehydrogenase-like NAD-binding" evidence="6">
    <location>
        <begin position="166"/>
        <end position="286"/>
    </location>
</feature>
<dbReference type="GO" id="GO:0016491">
    <property type="term" value="F:oxidoreductase activity"/>
    <property type="evidence" value="ECO:0007669"/>
    <property type="project" value="UniProtKB-KW"/>
</dbReference>
<accession>B0CBN3</accession>
<dbReference type="Proteomes" id="UP000000268">
    <property type="component" value="Chromosome"/>
</dbReference>
<dbReference type="STRING" id="329726.AM1_4171"/>
<dbReference type="GO" id="GO:0050661">
    <property type="term" value="F:NADP binding"/>
    <property type="evidence" value="ECO:0007669"/>
    <property type="project" value="InterPro"/>
</dbReference>
<dbReference type="EMBL" id="CP000828">
    <property type="protein sequence ID" value="ABW29151.1"/>
    <property type="molecule type" value="Genomic_DNA"/>
</dbReference>
<dbReference type="InterPro" id="IPR051265">
    <property type="entry name" value="HIBADH-related_NP60_sf"/>
</dbReference>
<dbReference type="AlphaFoldDB" id="B0CBN3"/>
<evidence type="ECO:0000256" key="1">
    <source>
        <dbReference type="ARBA" id="ARBA00009080"/>
    </source>
</evidence>
<dbReference type="GO" id="GO:0051287">
    <property type="term" value="F:NAD binding"/>
    <property type="evidence" value="ECO:0007669"/>
    <property type="project" value="InterPro"/>
</dbReference>
<dbReference type="eggNOG" id="COG2084">
    <property type="taxonomic scope" value="Bacteria"/>
</dbReference>
<evidence type="ECO:0000256" key="2">
    <source>
        <dbReference type="ARBA" id="ARBA00023002"/>
    </source>
</evidence>
<organism evidence="7 8">
    <name type="scientific">Acaryochloris marina (strain MBIC 11017)</name>
    <dbReference type="NCBI Taxonomy" id="329726"/>
    <lineage>
        <taxon>Bacteria</taxon>
        <taxon>Bacillati</taxon>
        <taxon>Cyanobacteriota</taxon>
        <taxon>Cyanophyceae</taxon>
        <taxon>Acaryochloridales</taxon>
        <taxon>Acaryochloridaceae</taxon>
        <taxon>Acaryochloris</taxon>
    </lineage>
</organism>
<keyword evidence="8" id="KW-1185">Reference proteome</keyword>
<gene>
    <name evidence="7" type="ordered locus">AM1_4171</name>
</gene>
<name>B0CBN3_ACAM1</name>
<dbReference type="Pfam" id="PF14833">
    <property type="entry name" value="NAD_binding_11"/>
    <property type="match status" value="1"/>
</dbReference>
<dbReference type="PANTHER" id="PTHR43580">
    <property type="entry name" value="OXIDOREDUCTASE GLYR1-RELATED"/>
    <property type="match status" value="1"/>
</dbReference>
<dbReference type="InterPro" id="IPR008927">
    <property type="entry name" value="6-PGluconate_DH-like_C_sf"/>
</dbReference>
<dbReference type="PIRSF" id="PIRSF000103">
    <property type="entry name" value="HIBADH"/>
    <property type="match status" value="1"/>
</dbReference>
<dbReference type="InterPro" id="IPR036291">
    <property type="entry name" value="NAD(P)-bd_dom_sf"/>
</dbReference>
<dbReference type="PANTHER" id="PTHR43580:SF2">
    <property type="entry name" value="CYTOKINE-LIKE NUCLEAR FACTOR N-PAC"/>
    <property type="match status" value="1"/>
</dbReference>
<reference evidence="7 8" key="1">
    <citation type="journal article" date="2008" name="Proc. Natl. Acad. Sci. U.S.A.">
        <title>Niche adaptation and genome expansion in the chlorophyll d-producing cyanobacterium Acaryochloris marina.</title>
        <authorList>
            <person name="Swingley W.D."/>
            <person name="Chen M."/>
            <person name="Cheung P.C."/>
            <person name="Conrad A.L."/>
            <person name="Dejesa L.C."/>
            <person name="Hao J."/>
            <person name="Honchak B.M."/>
            <person name="Karbach L.E."/>
            <person name="Kurdoglu A."/>
            <person name="Lahiri S."/>
            <person name="Mastrian S.D."/>
            <person name="Miyashita H."/>
            <person name="Page L."/>
            <person name="Ramakrishna P."/>
            <person name="Satoh S."/>
            <person name="Sattley W.M."/>
            <person name="Shimada Y."/>
            <person name="Taylor H.L."/>
            <person name="Tomo T."/>
            <person name="Tsuchiya T."/>
            <person name="Wang Z.T."/>
            <person name="Raymond J."/>
            <person name="Mimuro M."/>
            <person name="Blankenship R.E."/>
            <person name="Touchman J.W."/>
        </authorList>
    </citation>
    <scope>NUCLEOTIDE SEQUENCE [LARGE SCALE GENOMIC DNA]</scope>
    <source>
        <strain evidence="8">MBIC 11017</strain>
    </source>
</reference>
<comment type="similarity">
    <text evidence="1">Belongs to the HIBADH-related family.</text>
</comment>
<dbReference type="SUPFAM" id="SSF48179">
    <property type="entry name" value="6-phosphogluconate dehydrogenase C-terminal domain-like"/>
    <property type="match status" value="1"/>
</dbReference>
<dbReference type="Pfam" id="PF03446">
    <property type="entry name" value="NAD_binding_2"/>
    <property type="match status" value="1"/>
</dbReference>
<protein>
    <submittedName>
        <fullName evidence="7">3-hydroxyisobutyrate dehydrogenase, putative</fullName>
    </submittedName>
</protein>
<dbReference type="KEGG" id="amr:AM1_4171"/>
<dbReference type="SUPFAM" id="SSF51735">
    <property type="entry name" value="NAD(P)-binding Rossmann-fold domains"/>
    <property type="match status" value="1"/>
</dbReference>